<keyword evidence="2" id="KW-0472">Membrane</keyword>
<name>A0A840SSJ8_9RHOB</name>
<dbReference type="RefSeq" id="WP_184152738.1">
    <property type="nucleotide sequence ID" value="NZ_JACHFM010000004.1"/>
</dbReference>
<comment type="caution">
    <text evidence="3">The sequence shown here is derived from an EMBL/GenBank/DDBJ whole genome shotgun (WGS) entry which is preliminary data.</text>
</comment>
<evidence type="ECO:0000313" key="3">
    <source>
        <dbReference type="EMBL" id="MBB5223568.1"/>
    </source>
</evidence>
<reference evidence="3 4" key="1">
    <citation type="submission" date="2020-08" db="EMBL/GenBank/DDBJ databases">
        <title>Genomic Encyclopedia of Type Strains, Phase IV (KMG-IV): sequencing the most valuable type-strain genomes for metagenomic binning, comparative biology and taxonomic classification.</title>
        <authorList>
            <person name="Goeker M."/>
        </authorList>
    </citation>
    <scope>NUCLEOTIDE SEQUENCE [LARGE SCALE GENOMIC DNA]</scope>
    <source>
        <strain evidence="3 4">DSM 101730</strain>
    </source>
</reference>
<evidence type="ECO:0000256" key="1">
    <source>
        <dbReference type="SAM" id="MobiDB-lite"/>
    </source>
</evidence>
<dbReference type="Proteomes" id="UP000549457">
    <property type="component" value="Unassembled WGS sequence"/>
</dbReference>
<feature type="transmembrane region" description="Helical" evidence="2">
    <location>
        <begin position="122"/>
        <end position="148"/>
    </location>
</feature>
<evidence type="ECO:0008006" key="5">
    <source>
        <dbReference type="Google" id="ProtNLM"/>
    </source>
</evidence>
<dbReference type="AlphaFoldDB" id="A0A840SSJ8"/>
<accession>A0A840SSJ8</accession>
<feature type="transmembrane region" description="Helical" evidence="2">
    <location>
        <begin position="32"/>
        <end position="50"/>
    </location>
</feature>
<feature type="transmembrane region" description="Helical" evidence="2">
    <location>
        <begin position="193"/>
        <end position="217"/>
    </location>
</feature>
<evidence type="ECO:0000256" key="2">
    <source>
        <dbReference type="SAM" id="Phobius"/>
    </source>
</evidence>
<evidence type="ECO:0000313" key="4">
    <source>
        <dbReference type="Proteomes" id="UP000549457"/>
    </source>
</evidence>
<gene>
    <name evidence="3" type="ORF">HNP73_003522</name>
</gene>
<feature type="transmembrane region" description="Helical" evidence="2">
    <location>
        <begin position="84"/>
        <end position="102"/>
    </location>
</feature>
<feature type="transmembrane region" description="Helical" evidence="2">
    <location>
        <begin position="168"/>
        <end position="186"/>
    </location>
</feature>
<dbReference type="EMBL" id="JACHFM010000004">
    <property type="protein sequence ID" value="MBB5223568.1"/>
    <property type="molecule type" value="Genomic_DNA"/>
</dbReference>
<feature type="transmembrane region" description="Helical" evidence="2">
    <location>
        <begin position="59"/>
        <end position="78"/>
    </location>
</feature>
<proteinExistence type="predicted"/>
<keyword evidence="2" id="KW-0812">Transmembrane</keyword>
<keyword evidence="2" id="KW-1133">Transmembrane helix</keyword>
<keyword evidence="4" id="KW-1185">Reference proteome</keyword>
<protein>
    <recommendedName>
        <fullName evidence="5">O-antigen polymerase</fullName>
    </recommendedName>
</protein>
<feature type="transmembrane region" description="Helical" evidence="2">
    <location>
        <begin position="333"/>
        <end position="357"/>
    </location>
</feature>
<feature type="region of interest" description="Disordered" evidence="1">
    <location>
        <begin position="413"/>
        <end position="436"/>
    </location>
</feature>
<feature type="transmembrane region" description="Helical" evidence="2">
    <location>
        <begin position="237"/>
        <end position="256"/>
    </location>
</feature>
<organism evidence="3 4">
    <name type="scientific">Amaricoccus macauensis</name>
    <dbReference type="NCBI Taxonomy" id="57001"/>
    <lineage>
        <taxon>Bacteria</taxon>
        <taxon>Pseudomonadati</taxon>
        <taxon>Pseudomonadota</taxon>
        <taxon>Alphaproteobacteria</taxon>
        <taxon>Rhodobacterales</taxon>
        <taxon>Paracoccaceae</taxon>
        <taxon>Amaricoccus</taxon>
    </lineage>
</organism>
<feature type="transmembrane region" description="Helical" evidence="2">
    <location>
        <begin position="369"/>
        <end position="397"/>
    </location>
</feature>
<sequence length="436" mass="49342">MKIVRTRLTIWDALVLSSPFMSGLFFDSPIGNLYLFYIPLSMYLFGHILVNGNLRFPASFAYMFFLIVFLSVIGSLAFSTPIKYLISYMPPIILTFLAYHAYIRDYNFDIERIFRKYYAVAVYFSIFAFVQEAFWLAGSTILFAWALIGKTSGSLLGVVGLSSEPSNFAVALMPAVYFALYKILVLRKITLGAVAVIAAQLLTLSALGYMGIIASILLILPTLARRRLLFFTLASPFILYLVISMISVDVFAVRFADTLEVLRDKSALKPYDVNLSTYTLLVNYYITKSAFFDNYYLGTGIGSYYEIYSRYIGGFEVPSYLEILPGNNSASSFLLKVTAEMGIVGLALSIFFLVRFFSLNVANYINHAFFVTLIIIYLRLGMYFVNGVPFIVMMYIYSYQSYRRKNPAALESVPPRSERFPPDLNHPQFPRDSGVV</sequence>